<evidence type="ECO:0000313" key="2">
    <source>
        <dbReference type="EMBL" id="JAD46308.1"/>
    </source>
</evidence>
<dbReference type="AlphaFoldDB" id="A0A0A9SKS6"/>
<dbReference type="EMBL" id="GBRH01251587">
    <property type="protein sequence ID" value="JAD46308.1"/>
    <property type="molecule type" value="Transcribed_RNA"/>
</dbReference>
<sequence length="35" mass="3976">MRSLQKMAENQQGHLLSKSQRSLLLELDDLPSPNP</sequence>
<organism evidence="2">
    <name type="scientific">Arundo donax</name>
    <name type="common">Giant reed</name>
    <name type="synonym">Donax arundinaceus</name>
    <dbReference type="NCBI Taxonomy" id="35708"/>
    <lineage>
        <taxon>Eukaryota</taxon>
        <taxon>Viridiplantae</taxon>
        <taxon>Streptophyta</taxon>
        <taxon>Embryophyta</taxon>
        <taxon>Tracheophyta</taxon>
        <taxon>Spermatophyta</taxon>
        <taxon>Magnoliopsida</taxon>
        <taxon>Liliopsida</taxon>
        <taxon>Poales</taxon>
        <taxon>Poaceae</taxon>
        <taxon>PACMAD clade</taxon>
        <taxon>Arundinoideae</taxon>
        <taxon>Arundineae</taxon>
        <taxon>Arundo</taxon>
    </lineage>
</organism>
<accession>A0A0A9SKS6</accession>
<evidence type="ECO:0000256" key="1">
    <source>
        <dbReference type="SAM" id="MobiDB-lite"/>
    </source>
</evidence>
<reference evidence="2" key="1">
    <citation type="submission" date="2014-09" db="EMBL/GenBank/DDBJ databases">
        <authorList>
            <person name="Magalhaes I.L.F."/>
            <person name="Oliveira U."/>
            <person name="Santos F.R."/>
            <person name="Vidigal T.H.D.A."/>
            <person name="Brescovit A.D."/>
            <person name="Santos A.J."/>
        </authorList>
    </citation>
    <scope>NUCLEOTIDE SEQUENCE</scope>
    <source>
        <tissue evidence="2">Shoot tissue taken approximately 20 cm above the soil surface</tissue>
    </source>
</reference>
<name>A0A0A9SKS6_ARUDO</name>
<reference evidence="2" key="2">
    <citation type="journal article" date="2015" name="Data Brief">
        <title>Shoot transcriptome of the giant reed, Arundo donax.</title>
        <authorList>
            <person name="Barrero R.A."/>
            <person name="Guerrero F.D."/>
            <person name="Moolhuijzen P."/>
            <person name="Goolsby J.A."/>
            <person name="Tidwell J."/>
            <person name="Bellgard S.E."/>
            <person name="Bellgard M.I."/>
        </authorList>
    </citation>
    <scope>NUCLEOTIDE SEQUENCE</scope>
    <source>
        <tissue evidence="2">Shoot tissue taken approximately 20 cm above the soil surface</tissue>
    </source>
</reference>
<protein>
    <submittedName>
        <fullName evidence="2">Uncharacterized protein</fullName>
    </submittedName>
</protein>
<feature type="compositionally biased region" description="Polar residues" evidence="1">
    <location>
        <begin position="8"/>
        <end position="21"/>
    </location>
</feature>
<proteinExistence type="predicted"/>
<feature type="region of interest" description="Disordered" evidence="1">
    <location>
        <begin position="1"/>
        <end position="35"/>
    </location>
</feature>